<organism evidence="3 4">
    <name type="scientific">Paratrimastix pyriformis</name>
    <dbReference type="NCBI Taxonomy" id="342808"/>
    <lineage>
        <taxon>Eukaryota</taxon>
        <taxon>Metamonada</taxon>
        <taxon>Preaxostyla</taxon>
        <taxon>Paratrimastigidae</taxon>
        <taxon>Paratrimastix</taxon>
    </lineage>
</organism>
<dbReference type="PANTHER" id="PTHR13238:SF0">
    <property type="entry name" value="CILIA- AND FLAGELLA-ASSOCIATED PROTEIN 298"/>
    <property type="match status" value="1"/>
</dbReference>
<proteinExistence type="inferred from homology"/>
<evidence type="ECO:0000256" key="1">
    <source>
        <dbReference type="ARBA" id="ARBA00009619"/>
    </source>
</evidence>
<comment type="caution">
    <text evidence="3">The sequence shown here is derived from an EMBL/GenBank/DDBJ whole genome shotgun (WGS) entry which is preliminary data.</text>
</comment>
<gene>
    <name evidence="3" type="ORF">PAPYR_7799</name>
</gene>
<dbReference type="EMBL" id="JAPMOS010000059">
    <property type="protein sequence ID" value="KAJ4456873.1"/>
    <property type="molecule type" value="Genomic_DNA"/>
</dbReference>
<protein>
    <submittedName>
        <fullName evidence="3">UPF0769 protein C21orf59</fullName>
    </submittedName>
</protein>
<feature type="compositionally biased region" description="Basic and acidic residues" evidence="2">
    <location>
        <begin position="255"/>
        <end position="276"/>
    </location>
</feature>
<reference evidence="3" key="1">
    <citation type="journal article" date="2022" name="bioRxiv">
        <title>Genomics of Preaxostyla Flagellates Illuminates Evolutionary Transitions and the Path Towards Mitochondrial Loss.</title>
        <authorList>
            <person name="Novak L.V.F."/>
            <person name="Treitli S.C."/>
            <person name="Pyrih J."/>
            <person name="Halakuc P."/>
            <person name="Pipaliya S.V."/>
            <person name="Vacek V."/>
            <person name="Brzon O."/>
            <person name="Soukal P."/>
            <person name="Eme L."/>
            <person name="Dacks J.B."/>
            <person name="Karnkowska A."/>
            <person name="Elias M."/>
            <person name="Hampl V."/>
        </authorList>
    </citation>
    <scope>NUCLEOTIDE SEQUENCE</scope>
    <source>
        <strain evidence="3">RCP-MX</strain>
    </source>
</reference>
<feature type="compositionally biased region" description="Acidic residues" evidence="2">
    <location>
        <begin position="122"/>
        <end position="131"/>
    </location>
</feature>
<feature type="compositionally biased region" description="Basic and acidic residues" evidence="2">
    <location>
        <begin position="1"/>
        <end position="30"/>
    </location>
</feature>
<feature type="compositionally biased region" description="Basic residues" evidence="2">
    <location>
        <begin position="31"/>
        <end position="58"/>
    </location>
</feature>
<dbReference type="PANTHER" id="PTHR13238">
    <property type="entry name" value="PROTEIN C21ORF59"/>
    <property type="match status" value="1"/>
</dbReference>
<feature type="compositionally biased region" description="Basic and acidic residues" evidence="2">
    <location>
        <begin position="627"/>
        <end position="642"/>
    </location>
</feature>
<name>A0ABQ8UFH2_9EUKA</name>
<dbReference type="Proteomes" id="UP001141327">
    <property type="component" value="Unassembled WGS sequence"/>
</dbReference>
<feature type="compositionally biased region" description="Low complexity" evidence="2">
    <location>
        <begin position="277"/>
        <end position="286"/>
    </location>
</feature>
<accession>A0ABQ8UFH2</accession>
<keyword evidence="4" id="KW-1185">Reference proteome</keyword>
<feature type="region of interest" description="Disordered" evidence="2">
    <location>
        <begin position="320"/>
        <end position="350"/>
    </location>
</feature>
<dbReference type="InterPro" id="IPR021298">
    <property type="entry name" value="CFAP298"/>
</dbReference>
<feature type="region of interest" description="Disordered" evidence="2">
    <location>
        <begin position="1"/>
        <end position="131"/>
    </location>
</feature>
<evidence type="ECO:0000313" key="3">
    <source>
        <dbReference type="EMBL" id="KAJ4456873.1"/>
    </source>
</evidence>
<dbReference type="Pfam" id="PF11069">
    <property type="entry name" value="CFAP298"/>
    <property type="match status" value="1"/>
</dbReference>
<comment type="similarity">
    <text evidence="1">Belongs to the CFAP298 family.</text>
</comment>
<feature type="region of interest" description="Disordered" evidence="2">
    <location>
        <begin position="627"/>
        <end position="657"/>
    </location>
</feature>
<evidence type="ECO:0000256" key="2">
    <source>
        <dbReference type="SAM" id="MobiDB-lite"/>
    </source>
</evidence>
<sequence length="657" mass="72633">MKARATESEEAFSRRVDRASAHAVRAEFLRQTKRHQKAKAHFQRLKDKKKKQQAQKKKSSSDSDASSAEGESDRSDDDDASPERNPNQSSDEDEEEDGGRHRRKNPVVEDAAPDALERGLEIDPDLDIEDSNEIMAGADRSIKEDFAKLKDHVPFGVQAAQPPIFRQVPKKKLSAREIVEAAMRGEDPNAAAAQTRHRATGFLFEKLLHPEAEEQPTPPKTRAQSVGADEEDDGGVLRRKKPADTRPKVAPRKRGALENRDTRKKIGAEAEEESKAAKTAPPAAAPRTHFAKERLRDMGAKQATDLMDARARAIASYRQQRAGGLAPSGTLPSSARPAAPGAVESGPGARLTDPLPICPVNNLGPNANSPQQAPYTMLIHLKKNEHEFVYETTLNTPVDQVIADLVNILNLYLKVKRLLMVVPDLAQHGPQRPPETQGLDECLPQEELEKIKAACVPGVAEYCPDPNGLRTGQAPIQAVRETLMKTVEEVTAITNKENLVRHAISLPVLEEGLARLRGAVMIAYPQGLPEFDPVRIILDNQEDLTTCAFAKDILDPATAMLWFSNRQIERGRPLKDFMRGCTERTKAVCKLTRGGSMAPAREAPMSTDEEKQMMAYWYHRQEEEKRMKAEAEELGEEGRAEWARPTSLGAGGPVSWR</sequence>
<feature type="region of interest" description="Disordered" evidence="2">
    <location>
        <begin position="209"/>
        <end position="288"/>
    </location>
</feature>
<evidence type="ECO:0000313" key="4">
    <source>
        <dbReference type="Proteomes" id="UP001141327"/>
    </source>
</evidence>